<protein>
    <submittedName>
        <fullName evidence="1">Uncharacterized protein</fullName>
    </submittedName>
</protein>
<keyword evidence="2" id="KW-1185">Reference proteome</keyword>
<evidence type="ECO:0000313" key="2">
    <source>
        <dbReference type="Proteomes" id="UP000051562"/>
    </source>
</evidence>
<dbReference type="EMBL" id="LMAR01000049">
    <property type="protein sequence ID" value="KQK29390.1"/>
    <property type="molecule type" value="Genomic_DNA"/>
</dbReference>
<accession>A0A0Q3PI06</accession>
<proteinExistence type="predicted"/>
<reference evidence="1 2" key="1">
    <citation type="submission" date="2015-10" db="EMBL/GenBank/DDBJ databases">
        <title>Draft genome of Bosea thiooxidans.</title>
        <authorList>
            <person name="Wang X."/>
        </authorList>
    </citation>
    <scope>NUCLEOTIDE SEQUENCE [LARGE SCALE GENOMIC DNA]</scope>
    <source>
        <strain evidence="1 2">CGMCC 9174</strain>
    </source>
</reference>
<comment type="caution">
    <text evidence="1">The sequence shown here is derived from an EMBL/GenBank/DDBJ whole genome shotgun (WGS) entry which is preliminary data.</text>
</comment>
<dbReference type="AlphaFoldDB" id="A0A0Q3PI06"/>
<organism evidence="1 2">
    <name type="scientific">Bosea thiooxidans</name>
    <dbReference type="NCBI Taxonomy" id="53254"/>
    <lineage>
        <taxon>Bacteria</taxon>
        <taxon>Pseudomonadati</taxon>
        <taxon>Pseudomonadota</taxon>
        <taxon>Alphaproteobacteria</taxon>
        <taxon>Hyphomicrobiales</taxon>
        <taxon>Boseaceae</taxon>
        <taxon>Bosea</taxon>
    </lineage>
</organism>
<name>A0A0Q3PI06_9HYPH</name>
<dbReference type="Proteomes" id="UP000051562">
    <property type="component" value="Unassembled WGS sequence"/>
</dbReference>
<evidence type="ECO:0000313" key="1">
    <source>
        <dbReference type="EMBL" id="KQK29390.1"/>
    </source>
</evidence>
<gene>
    <name evidence="1" type="ORF">ARD30_17535</name>
</gene>
<sequence>MRKRERVRFKWCERVEACELFWWKIRKIGRCRQRSNPEIQDAAASIDCDYLPKKKRFAMRLDAEICGTACRIGSLSRFEESLPRCKIEWSTTL</sequence>